<comment type="cofactor">
    <cofactor evidence="2">
        <name>[4Fe-4S] cluster</name>
        <dbReference type="ChEBI" id="CHEBI:49883"/>
    </cofactor>
</comment>
<dbReference type="SUPFAM" id="SSF51395">
    <property type="entry name" value="FMN-linked oxidoreductases"/>
    <property type="match status" value="1"/>
</dbReference>
<organism evidence="12 13">
    <name type="scientific">Xenorhabdus aichiensis</name>
    <dbReference type="NCBI Taxonomy" id="3025874"/>
    <lineage>
        <taxon>Bacteria</taxon>
        <taxon>Pseudomonadati</taxon>
        <taxon>Pseudomonadota</taxon>
        <taxon>Gammaproteobacteria</taxon>
        <taxon>Enterobacterales</taxon>
        <taxon>Morganellaceae</taxon>
        <taxon>Xenorhabdus</taxon>
    </lineage>
</organism>
<proteinExistence type="inferred from homology"/>
<dbReference type="SUPFAM" id="SSF51971">
    <property type="entry name" value="Nucleotide-binding domain"/>
    <property type="match status" value="1"/>
</dbReference>
<dbReference type="Gene3D" id="3.20.20.70">
    <property type="entry name" value="Aldolase class I"/>
    <property type="match status" value="1"/>
</dbReference>
<dbReference type="InterPro" id="IPR013785">
    <property type="entry name" value="Aldolase_TIM"/>
</dbReference>
<dbReference type="InterPro" id="IPR023753">
    <property type="entry name" value="FAD/NAD-binding_dom"/>
</dbReference>
<dbReference type="InterPro" id="IPR001155">
    <property type="entry name" value="OxRdtase_FMN_N"/>
</dbReference>
<evidence type="ECO:0000313" key="13">
    <source>
        <dbReference type="Proteomes" id="UP001214757"/>
    </source>
</evidence>
<protein>
    <submittedName>
        <fullName evidence="12">NADPH-dependent 2,4-dienoyl-CoA reductase</fullName>
    </submittedName>
</protein>
<evidence type="ECO:0000256" key="3">
    <source>
        <dbReference type="ARBA" id="ARBA00011048"/>
    </source>
</evidence>
<comment type="cofactor">
    <cofactor evidence="1">
        <name>FMN</name>
        <dbReference type="ChEBI" id="CHEBI:58210"/>
    </cofactor>
</comment>
<dbReference type="SUPFAM" id="SSF51905">
    <property type="entry name" value="FAD/NAD(P)-binding domain"/>
    <property type="match status" value="1"/>
</dbReference>
<keyword evidence="9" id="KW-0411">Iron-sulfur</keyword>
<dbReference type="PANTHER" id="PTHR42917">
    <property type="entry name" value="2,4-DIENOYL-COA REDUCTASE"/>
    <property type="match status" value="1"/>
</dbReference>
<dbReference type="EMBL" id="JAQRFO010000047">
    <property type="protein sequence ID" value="MDC9623323.1"/>
    <property type="molecule type" value="Genomic_DNA"/>
</dbReference>
<dbReference type="RefSeq" id="WP_273580796.1">
    <property type="nucleotide sequence ID" value="NZ_JAQRFO010000047.1"/>
</dbReference>
<dbReference type="Pfam" id="PF00724">
    <property type="entry name" value="Oxidored_FMN"/>
    <property type="match status" value="1"/>
</dbReference>
<evidence type="ECO:0000256" key="4">
    <source>
        <dbReference type="ARBA" id="ARBA00022630"/>
    </source>
</evidence>
<keyword evidence="6" id="KW-0479">Metal-binding</keyword>
<evidence type="ECO:0000313" key="12">
    <source>
        <dbReference type="EMBL" id="MDC9623323.1"/>
    </source>
</evidence>
<sequence length="673" mass="73752">MSNYPHLLAPLDLGFTTLKNRVLMGSMHTGLEEHPDGARRLAQFYAERAAGGVALIVTGGIAPNEQGVVTAGASILNNEDTLPHHQVITDAVHQAGGKIALQILHTGRYSYQKNLVAPSAIQAPINPFKPREMSEEDIQQTIRDFARCAQLAQQAGYDGVEIMGSEGYLINQFLVARTNHRQDKWGGNFENRMRFAVEIVKAARAITGEHFIIIYRLSMLDLVEEGSDWQEIEQLAKEIEKAGASIINTGIGWHEARIPTIATMVPRAGFSWVTQKLMGKVSIPLITTNRINDPHVAEQTLSEGCADMISMARPFLADAEFVLKAEQDRADEINTCIGCNQACLDRIFVGKLTSCLVNPRACHETEFISEPVKAPKTIAVIGAGPAGLSFAVTAASRGHHVTLFERDNKIGGQFNIAKQIPGKEEFYETLRYFDRQLALNGVEVKLNHTATASQLASFDEIVIATGIIPRTPDIDGINHEKVLTYLDVLKHKRNVGQRIAIIGAGGIGFDTAEYLSQNGQSSSLSSHAFSQEWGIDQTLSHRGGLQPEGAQMERSPRKIYLLQRKDSKVGEGLGKTTGWVHRASLLMRGITMLNSVQYLKIDDQGLHISRNGEQQCLEVDNVIVCAGQEPLKDLYQPLQTMGKNVHVIGGADVALELDARRAIDQGARLALKI</sequence>
<gene>
    <name evidence="12" type="ORF">PSI22_17170</name>
</gene>
<reference evidence="12 13" key="1">
    <citation type="submission" date="2023-02" db="EMBL/GenBank/DDBJ databases">
        <title>Entomopathogenic bacteria.</title>
        <authorList>
            <person name="Machado R.A."/>
        </authorList>
    </citation>
    <scope>NUCLEOTIDE SEQUENCE [LARGE SCALE GENOMIC DNA]</scope>
    <source>
        <strain evidence="12 13">XENO-7</strain>
    </source>
</reference>
<dbReference type="Proteomes" id="UP001214757">
    <property type="component" value="Unassembled WGS sequence"/>
</dbReference>
<dbReference type="CDD" id="cd02930">
    <property type="entry name" value="DCR_FMN"/>
    <property type="match status" value="1"/>
</dbReference>
<evidence type="ECO:0000256" key="8">
    <source>
        <dbReference type="ARBA" id="ARBA00023004"/>
    </source>
</evidence>
<evidence type="ECO:0000256" key="7">
    <source>
        <dbReference type="ARBA" id="ARBA00023002"/>
    </source>
</evidence>
<keyword evidence="8" id="KW-0408">Iron</keyword>
<comment type="caution">
    <text evidence="12">The sequence shown here is derived from an EMBL/GenBank/DDBJ whole genome shotgun (WGS) entry which is preliminary data.</text>
</comment>
<dbReference type="InterPro" id="IPR051793">
    <property type="entry name" value="NADH:flavin_oxidoreductase"/>
</dbReference>
<dbReference type="PRINTS" id="PR00411">
    <property type="entry name" value="PNDRDTASEI"/>
</dbReference>
<accession>A0ABT5M8M2</accession>
<dbReference type="InterPro" id="IPR036188">
    <property type="entry name" value="FAD/NAD-bd_sf"/>
</dbReference>
<comment type="similarity">
    <text evidence="3">In the N-terminal section; belongs to the NADH:flavin oxidoreductase/NADH oxidase family.</text>
</comment>
<evidence type="ECO:0000256" key="2">
    <source>
        <dbReference type="ARBA" id="ARBA00001966"/>
    </source>
</evidence>
<feature type="domain" description="NADH:flavin oxidoreductase/NADH oxidase N-terminal" evidence="10">
    <location>
        <begin position="7"/>
        <end position="332"/>
    </location>
</feature>
<keyword evidence="5" id="KW-0288">FMN</keyword>
<dbReference type="PRINTS" id="PR00368">
    <property type="entry name" value="FADPNR"/>
</dbReference>
<keyword evidence="7" id="KW-0560">Oxidoreductase</keyword>
<dbReference type="Pfam" id="PF07992">
    <property type="entry name" value="Pyr_redox_2"/>
    <property type="match status" value="1"/>
</dbReference>
<dbReference type="PANTHER" id="PTHR42917:SF2">
    <property type="entry name" value="2,4-DIENOYL-COA REDUCTASE [(2E)-ENOYL-COA-PRODUCING]"/>
    <property type="match status" value="1"/>
</dbReference>
<keyword evidence="13" id="KW-1185">Reference proteome</keyword>
<evidence type="ECO:0000256" key="5">
    <source>
        <dbReference type="ARBA" id="ARBA00022643"/>
    </source>
</evidence>
<evidence type="ECO:0000256" key="6">
    <source>
        <dbReference type="ARBA" id="ARBA00022723"/>
    </source>
</evidence>
<dbReference type="Gene3D" id="3.40.50.720">
    <property type="entry name" value="NAD(P)-binding Rossmann-like Domain"/>
    <property type="match status" value="1"/>
</dbReference>
<evidence type="ECO:0000256" key="1">
    <source>
        <dbReference type="ARBA" id="ARBA00001917"/>
    </source>
</evidence>
<keyword evidence="4" id="KW-0285">Flavoprotein</keyword>
<feature type="domain" description="FAD/NAD(P)-binding" evidence="11">
    <location>
        <begin position="377"/>
        <end position="644"/>
    </location>
</feature>
<dbReference type="Gene3D" id="3.50.50.60">
    <property type="entry name" value="FAD/NAD(P)-binding domain"/>
    <property type="match status" value="1"/>
</dbReference>
<evidence type="ECO:0000259" key="11">
    <source>
        <dbReference type="Pfam" id="PF07992"/>
    </source>
</evidence>
<name>A0ABT5M8M2_9GAMM</name>
<evidence type="ECO:0000259" key="10">
    <source>
        <dbReference type="Pfam" id="PF00724"/>
    </source>
</evidence>
<evidence type="ECO:0000256" key="9">
    <source>
        <dbReference type="ARBA" id="ARBA00023014"/>
    </source>
</evidence>